<dbReference type="SUPFAM" id="SSF51905">
    <property type="entry name" value="FAD/NAD(P)-binding domain"/>
    <property type="match status" value="1"/>
</dbReference>
<keyword evidence="4" id="KW-0274">FAD</keyword>
<evidence type="ECO:0000256" key="4">
    <source>
        <dbReference type="RuleBase" id="RU362067"/>
    </source>
</evidence>
<evidence type="ECO:0000256" key="1">
    <source>
        <dbReference type="ARBA" id="ARBA00001974"/>
    </source>
</evidence>
<name>A0A8H7SCM6_9FUNG</name>
<dbReference type="SUPFAM" id="SSF54373">
    <property type="entry name" value="FAD-linked reductases, C-terminal domain"/>
    <property type="match status" value="1"/>
</dbReference>
<dbReference type="Proteomes" id="UP000646827">
    <property type="component" value="Unassembled WGS sequence"/>
</dbReference>
<comment type="caution">
    <text evidence="7">The sequence shown here is derived from an EMBL/GenBank/DDBJ whole genome shotgun (WGS) entry which is preliminary data.</text>
</comment>
<dbReference type="Gene3D" id="3.50.50.60">
    <property type="entry name" value="FAD/NAD(P)-binding domain"/>
    <property type="match status" value="1"/>
</dbReference>
<dbReference type="AlphaFoldDB" id="A0A8H7SCM6"/>
<keyword evidence="8" id="KW-1185">Reference proteome</keyword>
<dbReference type="PANTHER" id="PTHR10742">
    <property type="entry name" value="FLAVIN MONOAMINE OXIDASE"/>
    <property type="match status" value="1"/>
</dbReference>
<dbReference type="GO" id="GO:0006598">
    <property type="term" value="P:polyamine catabolic process"/>
    <property type="evidence" value="ECO:0007669"/>
    <property type="project" value="TreeGrafter"/>
</dbReference>
<keyword evidence="4" id="KW-0285">Flavoprotein</keyword>
<keyword evidence="5" id="KW-0732">Signal</keyword>
<accession>A0A8H7SCM6</accession>
<dbReference type="InterPro" id="IPR050281">
    <property type="entry name" value="Flavin_monoamine_oxidase"/>
</dbReference>
<dbReference type="EC" id="1.4.3.-" evidence="4"/>
<dbReference type="OrthoDB" id="5046242at2759"/>
<keyword evidence="2 4" id="KW-0560">Oxidoreductase</keyword>
<dbReference type="Pfam" id="PF01593">
    <property type="entry name" value="Amino_oxidase"/>
    <property type="match status" value="1"/>
</dbReference>
<evidence type="ECO:0000259" key="6">
    <source>
        <dbReference type="Pfam" id="PF01593"/>
    </source>
</evidence>
<reference evidence="7 8" key="1">
    <citation type="submission" date="2020-12" db="EMBL/GenBank/DDBJ databases">
        <title>Metabolic potential, ecology and presence of endohyphal bacteria is reflected in genomic diversity of Mucoromycotina.</title>
        <authorList>
            <person name="Muszewska A."/>
            <person name="Okrasinska A."/>
            <person name="Steczkiewicz K."/>
            <person name="Drgas O."/>
            <person name="Orlowska M."/>
            <person name="Perlinska-Lenart U."/>
            <person name="Aleksandrzak-Piekarczyk T."/>
            <person name="Szatraj K."/>
            <person name="Zielenkiewicz U."/>
            <person name="Pilsyk S."/>
            <person name="Malc E."/>
            <person name="Mieczkowski P."/>
            <person name="Kruszewska J.S."/>
            <person name="Biernat P."/>
            <person name="Pawlowska J."/>
        </authorList>
    </citation>
    <scope>NUCLEOTIDE SEQUENCE [LARGE SCALE GENOMIC DNA]</scope>
    <source>
        <strain evidence="7 8">CBS 142.35</strain>
    </source>
</reference>
<dbReference type="PANTHER" id="PTHR10742:SF313">
    <property type="entry name" value="AMINE OXIDASE"/>
    <property type="match status" value="1"/>
</dbReference>
<comment type="similarity">
    <text evidence="4">Belongs to the flavin monoamine oxidase family.</text>
</comment>
<evidence type="ECO:0000313" key="7">
    <source>
        <dbReference type="EMBL" id="KAG2225583.1"/>
    </source>
</evidence>
<dbReference type="InterPro" id="IPR036188">
    <property type="entry name" value="FAD/NAD-bd_sf"/>
</dbReference>
<evidence type="ECO:0000256" key="3">
    <source>
        <dbReference type="PIRSR" id="PIRSR601613-1"/>
    </source>
</evidence>
<evidence type="ECO:0000313" key="8">
    <source>
        <dbReference type="Proteomes" id="UP000646827"/>
    </source>
</evidence>
<gene>
    <name evidence="7" type="ORF">INT45_013694</name>
</gene>
<proteinExistence type="inferred from homology"/>
<feature type="binding site" evidence="3">
    <location>
        <begin position="55"/>
        <end position="56"/>
    </location>
    <ligand>
        <name>FAD</name>
        <dbReference type="ChEBI" id="CHEBI:57692"/>
    </ligand>
</feature>
<dbReference type="InterPro" id="IPR001613">
    <property type="entry name" value="Flavin_amine_oxidase"/>
</dbReference>
<dbReference type="Gene3D" id="3.90.660.10">
    <property type="match status" value="1"/>
</dbReference>
<feature type="binding site" evidence="3">
    <location>
        <position position="35"/>
    </location>
    <ligand>
        <name>FAD</name>
        <dbReference type="ChEBI" id="CHEBI:57692"/>
    </ligand>
</feature>
<feature type="domain" description="Amine oxidase" evidence="6">
    <location>
        <begin position="34"/>
        <end position="464"/>
    </location>
</feature>
<dbReference type="InterPro" id="IPR002937">
    <property type="entry name" value="Amino_oxidase"/>
</dbReference>
<comment type="cofactor">
    <cofactor evidence="1 4">
        <name>FAD</name>
        <dbReference type="ChEBI" id="CHEBI:57692"/>
    </cofactor>
</comment>
<feature type="signal peptide" evidence="5">
    <location>
        <begin position="1"/>
        <end position="20"/>
    </location>
</feature>
<evidence type="ECO:0000256" key="5">
    <source>
        <dbReference type="SAM" id="SignalP"/>
    </source>
</evidence>
<feature type="chain" id="PRO_5034152233" description="Amine oxidase" evidence="5">
    <location>
        <begin position="21"/>
        <end position="493"/>
    </location>
</feature>
<sequence>MRITATIAAVVALFPLASLAETLHTKVVILGGGVSGISAARNLTAGGVNDFMIIEARDELGGRAQNIDFADTKVELGCNWVQGLGTNPVNVLREKYGLKTAPNNGDDVVFYDENGLVNFTEAYNTFGEAYDRMSELALKRLQNGQVDISSRVGLDLAGWYPMTPLDEAIEYYNFDWEYGENPEVSSLLYGVLNDEYSYGEKIFGEGSDGDLFVLDERGFKHIFLEAANEVLKKNDPRVLLNTKVTKIAHDDQGVTIHTGTDTIIKAEYAIVTFSVGVLQHRDVQFSPRLPDWKMEGIYAFNMATYTKIFLNFPHQFWDDTQYTMYVDPDKRGYFAAWQNLNAPGFLPKKTSNNIFFVTVTQDYAYQVESMSDEEVKQEAMKVLRTMYGDDIPEATDILVPRWHSNPLFRGSYSNWPIGELDQHHTNLKAPVGRLYFAGEALSKEAYGFLQGAWFTGEETATHIMQCINSKCPKIEYYPMIYNTKTFKERKDFA</sequence>
<organism evidence="7 8">
    <name type="scientific">Circinella minor</name>
    <dbReference type="NCBI Taxonomy" id="1195481"/>
    <lineage>
        <taxon>Eukaryota</taxon>
        <taxon>Fungi</taxon>
        <taxon>Fungi incertae sedis</taxon>
        <taxon>Mucoromycota</taxon>
        <taxon>Mucoromycotina</taxon>
        <taxon>Mucoromycetes</taxon>
        <taxon>Mucorales</taxon>
        <taxon>Lichtheimiaceae</taxon>
        <taxon>Circinella</taxon>
    </lineage>
</organism>
<dbReference type="PRINTS" id="PR00757">
    <property type="entry name" value="AMINEOXDASEF"/>
</dbReference>
<evidence type="ECO:0000256" key="2">
    <source>
        <dbReference type="ARBA" id="ARBA00023002"/>
    </source>
</evidence>
<protein>
    <recommendedName>
        <fullName evidence="4">Amine oxidase</fullName>
        <ecNumber evidence="4">1.4.3.-</ecNumber>
    </recommendedName>
</protein>
<dbReference type="GO" id="GO:0016491">
    <property type="term" value="F:oxidoreductase activity"/>
    <property type="evidence" value="ECO:0007669"/>
    <property type="project" value="UniProtKB-KW"/>
</dbReference>
<feature type="binding site" evidence="3">
    <location>
        <position position="244"/>
    </location>
    <ligand>
        <name>FAD</name>
        <dbReference type="ChEBI" id="CHEBI:57692"/>
    </ligand>
</feature>
<dbReference type="EMBL" id="JAEPRB010000026">
    <property type="protein sequence ID" value="KAG2225583.1"/>
    <property type="molecule type" value="Genomic_DNA"/>
</dbReference>